<evidence type="ECO:0000256" key="1">
    <source>
        <dbReference type="SAM" id="MobiDB-lite"/>
    </source>
</evidence>
<sequence>MGYPLWLILCHGVEGFPSFYEPPPSVKDLVLSEARVAVKSRDPGGNFLSVIAPLGFRSACRSSVSFDSSLSRLQRVDREALGLLKLASSVSVRHRSEAERRKSVKIRSFNYVLFLVLFLHRVSNSHPQGSRFLPRSRCRGVPLGFALRRLQEIESHPRRDVLIYQGNCLLFLSFAWLIMAKSGDHSKEGDLYDRCLFAKILTKKIIHRVPLEMTLRNIWGRPRGFRIKEIGPQFIFDSKDDANRILRKGPWLFRNSWIILRKWQEDLNSLEKGPNKVPIWIQMRGLPLHRITHSMARKVGSIIGKVKETGLFQESNGDNLFLKARVEIDINFKVIQDIKIVESYWVELKYERLCQFCFGCRQIGHNLHECEEKKNFRRNDPPPLGPWLKAYHPGKIVTENRNCGTSMSISSKITWMQKPKSSADKDRHGHLVQNRQPSISKRKRKAEEQSSKKKRKWMELEKAKCNVEKIGQQFVNMIEEEVNVGFDEGLEVRKGEKWRQRKRRSEIRLISLGLYIIGEGITIPFTKRRKKDWLVIDNNLATIGVYEELKPISIERKGMWEASPERPPMEG</sequence>
<feature type="compositionally biased region" description="Basic and acidic residues" evidence="1">
    <location>
        <begin position="445"/>
        <end position="455"/>
    </location>
</feature>
<keyword evidence="4" id="KW-1185">Reference proteome</keyword>
<evidence type="ECO:0000313" key="4">
    <source>
        <dbReference type="Proteomes" id="UP000634136"/>
    </source>
</evidence>
<feature type="region of interest" description="Disordered" evidence="1">
    <location>
        <begin position="417"/>
        <end position="455"/>
    </location>
</feature>
<dbReference type="AlphaFoldDB" id="A0A834WVK2"/>
<dbReference type="PANTHER" id="PTHR31286:SF167">
    <property type="entry name" value="OS09G0268800 PROTEIN"/>
    <property type="match status" value="1"/>
</dbReference>
<evidence type="ECO:0000313" key="3">
    <source>
        <dbReference type="EMBL" id="KAF7833137.1"/>
    </source>
</evidence>
<dbReference type="OrthoDB" id="1434627at2759"/>
<name>A0A834WVK2_9FABA</name>
<protein>
    <submittedName>
        <fullName evidence="3">Cysteine desulfurase mitochondrial-like</fullName>
    </submittedName>
</protein>
<dbReference type="EMBL" id="JAAIUW010000005">
    <property type="protein sequence ID" value="KAF7833137.1"/>
    <property type="molecule type" value="Genomic_DNA"/>
</dbReference>
<comment type="caution">
    <text evidence="3">The sequence shown here is derived from an EMBL/GenBank/DDBJ whole genome shotgun (WGS) entry which is preliminary data.</text>
</comment>
<dbReference type="Proteomes" id="UP000634136">
    <property type="component" value="Unassembled WGS sequence"/>
</dbReference>
<dbReference type="InterPro" id="IPR040256">
    <property type="entry name" value="At4g02000-like"/>
</dbReference>
<dbReference type="InterPro" id="IPR025558">
    <property type="entry name" value="DUF4283"/>
</dbReference>
<reference evidence="3" key="1">
    <citation type="submission" date="2020-09" db="EMBL/GenBank/DDBJ databases">
        <title>Genome-Enabled Discovery of Anthraquinone Biosynthesis in Senna tora.</title>
        <authorList>
            <person name="Kang S.-H."/>
            <person name="Pandey R.P."/>
            <person name="Lee C.-M."/>
            <person name="Sim J.-S."/>
            <person name="Jeong J.-T."/>
            <person name="Choi B.-S."/>
            <person name="Jung M."/>
            <person name="Ginzburg D."/>
            <person name="Zhao K."/>
            <person name="Won S.Y."/>
            <person name="Oh T.-J."/>
            <person name="Yu Y."/>
            <person name="Kim N.-H."/>
            <person name="Lee O.R."/>
            <person name="Lee T.-H."/>
            <person name="Bashyal P."/>
            <person name="Kim T.-S."/>
            <person name="Lee W.-H."/>
            <person name="Kawkins C."/>
            <person name="Kim C.-K."/>
            <person name="Kim J.S."/>
            <person name="Ahn B.O."/>
            <person name="Rhee S.Y."/>
            <person name="Sohng J.K."/>
        </authorList>
    </citation>
    <scope>NUCLEOTIDE SEQUENCE</scope>
    <source>
        <tissue evidence="3">Leaf</tissue>
    </source>
</reference>
<accession>A0A834WVK2</accession>
<organism evidence="3 4">
    <name type="scientific">Senna tora</name>
    <dbReference type="NCBI Taxonomy" id="362788"/>
    <lineage>
        <taxon>Eukaryota</taxon>
        <taxon>Viridiplantae</taxon>
        <taxon>Streptophyta</taxon>
        <taxon>Embryophyta</taxon>
        <taxon>Tracheophyta</taxon>
        <taxon>Spermatophyta</taxon>
        <taxon>Magnoliopsida</taxon>
        <taxon>eudicotyledons</taxon>
        <taxon>Gunneridae</taxon>
        <taxon>Pentapetalae</taxon>
        <taxon>rosids</taxon>
        <taxon>fabids</taxon>
        <taxon>Fabales</taxon>
        <taxon>Fabaceae</taxon>
        <taxon>Caesalpinioideae</taxon>
        <taxon>Cassia clade</taxon>
        <taxon>Senna</taxon>
    </lineage>
</organism>
<gene>
    <name evidence="3" type="ORF">G2W53_015470</name>
</gene>
<evidence type="ECO:0000259" key="2">
    <source>
        <dbReference type="Pfam" id="PF14111"/>
    </source>
</evidence>
<dbReference type="PANTHER" id="PTHR31286">
    <property type="entry name" value="GLYCINE-RICH CELL WALL STRUCTURAL PROTEIN 1.8-LIKE"/>
    <property type="match status" value="1"/>
</dbReference>
<dbReference type="Pfam" id="PF14111">
    <property type="entry name" value="DUF4283"/>
    <property type="match status" value="1"/>
</dbReference>
<proteinExistence type="predicted"/>
<feature type="domain" description="DUF4283" evidence="2">
    <location>
        <begin position="193"/>
        <end position="268"/>
    </location>
</feature>